<dbReference type="AlphaFoldDB" id="R6UJI2"/>
<reference evidence="1" key="1">
    <citation type="submission" date="2012-11" db="EMBL/GenBank/DDBJ databases">
        <title>Dependencies among metagenomic species, viruses, plasmids and units of genetic variation.</title>
        <authorList>
            <person name="Nielsen H.B."/>
            <person name="Almeida M."/>
            <person name="Juncker A.S."/>
            <person name="Rasmussen S."/>
            <person name="Li J."/>
            <person name="Sunagawa S."/>
            <person name="Plichta D."/>
            <person name="Gautier L."/>
            <person name="Le Chatelier E."/>
            <person name="Peletier E."/>
            <person name="Bonde I."/>
            <person name="Nielsen T."/>
            <person name="Manichanh C."/>
            <person name="Arumugam M."/>
            <person name="Batto J."/>
            <person name="Santos M.B.Q.D."/>
            <person name="Blom N."/>
            <person name="Borruel N."/>
            <person name="Burgdorf K.S."/>
            <person name="Boumezbeur F."/>
            <person name="Casellas F."/>
            <person name="Dore J."/>
            <person name="Guarner F."/>
            <person name="Hansen T."/>
            <person name="Hildebrand F."/>
            <person name="Kaas R.S."/>
            <person name="Kennedy S."/>
            <person name="Kristiansen K."/>
            <person name="Kultima J.R."/>
            <person name="Leonard P."/>
            <person name="Levenez F."/>
            <person name="Lund O."/>
            <person name="Moumen B."/>
            <person name="Le Paslier D."/>
            <person name="Pons N."/>
            <person name="Pedersen O."/>
            <person name="Prifti E."/>
            <person name="Qin J."/>
            <person name="Raes J."/>
            <person name="Tap J."/>
            <person name="Tims S."/>
            <person name="Ussery D.W."/>
            <person name="Yamada T."/>
            <person name="MetaHit consortium"/>
            <person name="Renault P."/>
            <person name="Sicheritz-Ponten T."/>
            <person name="Bork P."/>
            <person name="Wang J."/>
            <person name="Brunak S."/>
            <person name="Ehrlich S.D."/>
        </authorList>
    </citation>
    <scope>NUCLEOTIDE SEQUENCE [LARGE SCALE GENOMIC DNA]</scope>
</reference>
<protein>
    <submittedName>
        <fullName evidence="1">Uncharacterized protein</fullName>
    </submittedName>
</protein>
<sequence>MDMCYDGALVLPSSYAKMDEEEMCYIEGGGTVKVIASSSTVRTICRSSVALIGTAIGEAFGGPILAKLITGALATLIYDFIIDRCGVKYPSINKSFTKSIFPNVTFNLNKYV</sequence>
<comment type="caution">
    <text evidence="1">The sequence shown here is derived from an EMBL/GenBank/DDBJ whole genome shotgun (WGS) entry which is preliminary data.</text>
</comment>
<dbReference type="Proteomes" id="UP000018162">
    <property type="component" value="Unassembled WGS sequence"/>
</dbReference>
<accession>R6UJI2</accession>
<proteinExistence type="predicted"/>
<evidence type="ECO:0000313" key="1">
    <source>
        <dbReference type="EMBL" id="CDC70947.1"/>
    </source>
</evidence>
<evidence type="ECO:0000313" key="2">
    <source>
        <dbReference type="Proteomes" id="UP000018162"/>
    </source>
</evidence>
<dbReference type="EMBL" id="CBFV010000024">
    <property type="protein sequence ID" value="CDC70947.1"/>
    <property type="molecule type" value="Genomic_DNA"/>
</dbReference>
<gene>
    <name evidence="1" type="ORF">BN626_00404</name>
</gene>
<organism evidence="1 2">
    <name type="scientific">Agathobacter rectalis CAG:36</name>
    <dbReference type="NCBI Taxonomy" id="1263079"/>
    <lineage>
        <taxon>Bacteria</taxon>
        <taxon>Bacillati</taxon>
        <taxon>Bacillota</taxon>
        <taxon>Clostridia</taxon>
        <taxon>Lachnospirales</taxon>
        <taxon>Lachnospiraceae</taxon>
        <taxon>Agathobacter</taxon>
    </lineage>
</organism>
<name>R6UJI2_9FIRM</name>